<dbReference type="Proteomes" id="UP001204615">
    <property type="component" value="Unassembled WGS sequence"/>
</dbReference>
<protein>
    <submittedName>
        <fullName evidence="1">Uncharacterized protein</fullName>
    </submittedName>
</protein>
<name>A0ABT1F9Y8_9GAMM</name>
<dbReference type="RefSeq" id="WP_253566009.1">
    <property type="nucleotide sequence ID" value="NZ_JAMZEK010000002.1"/>
</dbReference>
<organism evidence="1 2">
    <name type="scientific">Dyella lutea</name>
    <dbReference type="NCBI Taxonomy" id="2950441"/>
    <lineage>
        <taxon>Bacteria</taxon>
        <taxon>Pseudomonadati</taxon>
        <taxon>Pseudomonadota</taxon>
        <taxon>Gammaproteobacteria</taxon>
        <taxon>Lysobacterales</taxon>
        <taxon>Rhodanobacteraceae</taxon>
        <taxon>Dyella</taxon>
    </lineage>
</organism>
<sequence length="55" mass="6023">MNELAACMVEYGCRVQKIEIEAIAGDHDAWHIRDNAAMPAILMRAEPSGKGLVLL</sequence>
<gene>
    <name evidence="1" type="ORF">NC595_08935</name>
</gene>
<dbReference type="EMBL" id="JAMZEK010000002">
    <property type="protein sequence ID" value="MCP1374186.1"/>
    <property type="molecule type" value="Genomic_DNA"/>
</dbReference>
<accession>A0ABT1F9Y8</accession>
<evidence type="ECO:0000313" key="1">
    <source>
        <dbReference type="EMBL" id="MCP1374186.1"/>
    </source>
</evidence>
<reference evidence="1 2" key="1">
    <citation type="submission" date="2022-06" db="EMBL/GenBank/DDBJ databases">
        <title>Dyella sp. Sa strain:Sa Genome sequencing.</title>
        <authorList>
            <person name="Park S."/>
        </authorList>
    </citation>
    <scope>NUCLEOTIDE SEQUENCE [LARGE SCALE GENOMIC DNA]</scope>
    <source>
        <strain evidence="1 2">Sa</strain>
    </source>
</reference>
<keyword evidence="2" id="KW-1185">Reference proteome</keyword>
<proteinExistence type="predicted"/>
<comment type="caution">
    <text evidence="1">The sequence shown here is derived from an EMBL/GenBank/DDBJ whole genome shotgun (WGS) entry which is preliminary data.</text>
</comment>
<evidence type="ECO:0000313" key="2">
    <source>
        <dbReference type="Proteomes" id="UP001204615"/>
    </source>
</evidence>